<organism evidence="1 2">
    <name type="scientific">Ancylostoma ceylanicum</name>
    <dbReference type="NCBI Taxonomy" id="53326"/>
    <lineage>
        <taxon>Eukaryota</taxon>
        <taxon>Metazoa</taxon>
        <taxon>Ecdysozoa</taxon>
        <taxon>Nematoda</taxon>
        <taxon>Chromadorea</taxon>
        <taxon>Rhabditida</taxon>
        <taxon>Rhabditina</taxon>
        <taxon>Rhabditomorpha</taxon>
        <taxon>Strongyloidea</taxon>
        <taxon>Ancylostomatidae</taxon>
        <taxon>Ancylostomatinae</taxon>
        <taxon>Ancylostoma</taxon>
    </lineage>
</organism>
<dbReference type="AlphaFoldDB" id="A0A016SHH4"/>
<comment type="caution">
    <text evidence="1">The sequence shown here is derived from an EMBL/GenBank/DDBJ whole genome shotgun (WGS) entry which is preliminary data.</text>
</comment>
<dbReference type="Proteomes" id="UP000024635">
    <property type="component" value="Unassembled WGS sequence"/>
</dbReference>
<name>A0A016SHH4_9BILA</name>
<reference evidence="2" key="1">
    <citation type="journal article" date="2015" name="Nat. Genet.">
        <title>The genome and transcriptome of the zoonotic hookworm Ancylostoma ceylanicum identify infection-specific gene families.</title>
        <authorList>
            <person name="Schwarz E.M."/>
            <person name="Hu Y."/>
            <person name="Antoshechkin I."/>
            <person name="Miller M.M."/>
            <person name="Sternberg P.W."/>
            <person name="Aroian R.V."/>
        </authorList>
    </citation>
    <scope>NUCLEOTIDE SEQUENCE</scope>
    <source>
        <strain evidence="2">HY135</strain>
    </source>
</reference>
<sequence length="75" mass="8085">MLGDAGCESWFASLACIDYVMLGDAGCESWFASLASLDFAFVNPSPGLFTVCSYPTQNPQRVRNLPDPKLAGNLH</sequence>
<accession>A0A016SHH4</accession>
<proteinExistence type="predicted"/>
<keyword evidence="2" id="KW-1185">Reference proteome</keyword>
<evidence type="ECO:0000313" key="1">
    <source>
        <dbReference type="EMBL" id="EYB90025.1"/>
    </source>
</evidence>
<gene>
    <name evidence="1" type="primary">Acey_s0224.g2716</name>
    <name evidence="1" type="ORF">Y032_0224g2716</name>
</gene>
<dbReference type="EMBL" id="JARK01001560">
    <property type="protein sequence ID" value="EYB90025.1"/>
    <property type="molecule type" value="Genomic_DNA"/>
</dbReference>
<evidence type="ECO:0000313" key="2">
    <source>
        <dbReference type="Proteomes" id="UP000024635"/>
    </source>
</evidence>
<protein>
    <submittedName>
        <fullName evidence="1">Uncharacterized protein</fullName>
    </submittedName>
</protein>